<feature type="transmembrane region" description="Helical" evidence="1">
    <location>
        <begin position="49"/>
        <end position="80"/>
    </location>
</feature>
<sequence length="448" mass="44562">MLRLLTRDLIFNARIWLGLVAVSAAGAAAVAVSASLAEAAYRTPGNTGLALYGISGSLLVFTSVAAVVVFSSVAGLTVSLHRRDHALWQMVGIGPGSIRTIVLVQLVVVGTVGAVLGCLLTAPLLQPVANYVFAGSSGLDGVRLRLGAVGAFATVAVVAGLLLAGGSGTARRAGRVSGLELLREAAVPQLSMTRVRWLLGAGLLAVITSVVVGLRGRAPADLETSLSLIPPMVSGLLVAVSPLATAPLARAWTSLVPARASASWYLARNVAFAALDRSTAAINPLVVTIALTGGLYSAHGAVGAFEAARTGTPSAEIPAQFVVLLLGGPLLLAAVGAAATVAMSGRARTRDAALLEAAGGTPGTVVASAAWEAVVQVGTAALLGTVAVASGAVAGVWALGWQSLSAATAGLAAVGVTAAGGLVLVLTATVVPAVLRLRHDPVRVLTAE</sequence>
<reference evidence="3" key="1">
    <citation type="submission" date="2009-09" db="EMBL/GenBank/DDBJ databases">
        <title>The complete genome of Kribbella flavida DSM 17836.</title>
        <authorList>
            <consortium name="US DOE Joint Genome Institute (JGI-PGF)"/>
            <person name="Lucas S."/>
            <person name="Copeland A."/>
            <person name="Lapidus A."/>
            <person name="Glavina del Rio T."/>
            <person name="Dalin E."/>
            <person name="Tice H."/>
            <person name="Bruce D."/>
            <person name="Goodwin L."/>
            <person name="Pitluck S."/>
            <person name="Kyrpides N."/>
            <person name="Mavromatis K."/>
            <person name="Ivanova N."/>
            <person name="Saunders E."/>
            <person name="Brettin T."/>
            <person name="Detter J.C."/>
            <person name="Han C."/>
            <person name="Larimer F."/>
            <person name="Land M."/>
            <person name="Hauser L."/>
            <person name="Markowitz V."/>
            <person name="Cheng J.-F."/>
            <person name="Hugenholtz P."/>
            <person name="Woyke T."/>
            <person name="Wu D."/>
            <person name="Pukall R."/>
            <person name="Klenk H.-P."/>
            <person name="Eisen J.A."/>
        </authorList>
    </citation>
    <scope>NUCLEOTIDE SEQUENCE [LARGE SCALE GENOMIC DNA]</scope>
    <source>
        <strain evidence="3">DSM 17836 / JCM 10339 / NBRC 14399</strain>
    </source>
</reference>
<dbReference type="AlphaFoldDB" id="D2PR93"/>
<protein>
    <recommendedName>
        <fullName evidence="4">ABC3 transporter permease protein domain-containing protein</fullName>
    </recommendedName>
</protein>
<feature type="transmembrane region" description="Helical" evidence="1">
    <location>
        <begin position="353"/>
        <end position="371"/>
    </location>
</feature>
<dbReference type="HOGENOM" id="CLU_046857_0_0_11"/>
<dbReference type="EMBL" id="CP001736">
    <property type="protein sequence ID" value="ADB33041.1"/>
    <property type="molecule type" value="Genomic_DNA"/>
</dbReference>
<evidence type="ECO:0000313" key="3">
    <source>
        <dbReference type="Proteomes" id="UP000007967"/>
    </source>
</evidence>
<dbReference type="OrthoDB" id="3171962at2"/>
<accession>D2PR93</accession>
<feature type="transmembrane region" description="Helical" evidence="1">
    <location>
        <begin position="317"/>
        <end position="341"/>
    </location>
</feature>
<feature type="transmembrane region" description="Helical" evidence="1">
    <location>
        <begin position="411"/>
        <end position="435"/>
    </location>
</feature>
<dbReference type="KEGG" id="kfl:Kfla_3991"/>
<feature type="transmembrane region" description="Helical" evidence="1">
    <location>
        <begin position="377"/>
        <end position="399"/>
    </location>
</feature>
<dbReference type="eggNOG" id="COG4591">
    <property type="taxonomic scope" value="Bacteria"/>
</dbReference>
<keyword evidence="1" id="KW-0472">Membrane</keyword>
<gene>
    <name evidence="2" type="ordered locus">Kfla_3991</name>
</gene>
<feature type="transmembrane region" description="Helical" evidence="1">
    <location>
        <begin position="285"/>
        <end position="305"/>
    </location>
</feature>
<name>D2PR93_KRIFD</name>
<dbReference type="Proteomes" id="UP000007967">
    <property type="component" value="Chromosome"/>
</dbReference>
<feature type="transmembrane region" description="Helical" evidence="1">
    <location>
        <begin position="101"/>
        <end position="124"/>
    </location>
</feature>
<reference evidence="2 3" key="2">
    <citation type="journal article" date="2010" name="Stand. Genomic Sci.">
        <title>Complete genome sequence of Kribbella flavida type strain (IFO 14399).</title>
        <authorList>
            <person name="Pukall R."/>
            <person name="Lapidus A."/>
            <person name="Glavina Del Rio T."/>
            <person name="Copeland A."/>
            <person name="Tice H."/>
            <person name="Cheng J.-F."/>
            <person name="Lucas S."/>
            <person name="Chen F."/>
            <person name="Nolan M."/>
            <person name="LaButti K."/>
            <person name="Pati A."/>
            <person name="Ivanova N."/>
            <person name="Mavrommatis K."/>
            <person name="Mikhailova N."/>
            <person name="Pitluck S."/>
            <person name="Bruce D."/>
            <person name="Goodwin L."/>
            <person name="Land M."/>
            <person name="Hauser L."/>
            <person name="Chang Y.-J."/>
            <person name="Jeffries C.D."/>
            <person name="Chen A."/>
            <person name="Palaniappan K."/>
            <person name="Chain P."/>
            <person name="Rohde M."/>
            <person name="Goeker M."/>
            <person name="Bristow J."/>
            <person name="Eisen J.A."/>
            <person name="Markowitz V."/>
            <person name="Hugenholtz P."/>
            <person name="Kyrpides N.C."/>
            <person name="Klenk H.-P."/>
            <person name="Brettin T."/>
        </authorList>
    </citation>
    <scope>NUCLEOTIDE SEQUENCE [LARGE SCALE GENOMIC DNA]</scope>
    <source>
        <strain evidence="3">DSM 17836 / JCM 10339 / NBRC 14399</strain>
    </source>
</reference>
<keyword evidence="1" id="KW-0812">Transmembrane</keyword>
<dbReference type="STRING" id="479435.Kfla_3991"/>
<proteinExistence type="predicted"/>
<evidence type="ECO:0000256" key="1">
    <source>
        <dbReference type="SAM" id="Phobius"/>
    </source>
</evidence>
<feature type="transmembrane region" description="Helical" evidence="1">
    <location>
        <begin position="228"/>
        <end position="249"/>
    </location>
</feature>
<feature type="transmembrane region" description="Helical" evidence="1">
    <location>
        <begin position="197"/>
        <end position="216"/>
    </location>
</feature>
<organism evidence="2 3">
    <name type="scientific">Kribbella flavida (strain DSM 17836 / JCM 10339 / NBRC 14399)</name>
    <dbReference type="NCBI Taxonomy" id="479435"/>
    <lineage>
        <taxon>Bacteria</taxon>
        <taxon>Bacillati</taxon>
        <taxon>Actinomycetota</taxon>
        <taxon>Actinomycetes</taxon>
        <taxon>Propionibacteriales</taxon>
        <taxon>Kribbellaceae</taxon>
        <taxon>Kribbella</taxon>
    </lineage>
</organism>
<evidence type="ECO:0000313" key="2">
    <source>
        <dbReference type="EMBL" id="ADB33041.1"/>
    </source>
</evidence>
<feature type="transmembrane region" description="Helical" evidence="1">
    <location>
        <begin position="144"/>
        <end position="165"/>
    </location>
</feature>
<keyword evidence="1" id="KW-1133">Transmembrane helix</keyword>
<keyword evidence="3" id="KW-1185">Reference proteome</keyword>
<dbReference type="RefSeq" id="WP_012921597.1">
    <property type="nucleotide sequence ID" value="NC_013729.1"/>
</dbReference>
<evidence type="ECO:0008006" key="4">
    <source>
        <dbReference type="Google" id="ProtNLM"/>
    </source>
</evidence>